<dbReference type="Proteomes" id="UP000439113">
    <property type="component" value="Unassembled WGS sequence"/>
</dbReference>
<dbReference type="GO" id="GO:0070290">
    <property type="term" value="F:N-acylphosphatidylethanolamine-specific phospholipase D activity"/>
    <property type="evidence" value="ECO:0007669"/>
    <property type="project" value="InterPro"/>
</dbReference>
<dbReference type="PANTHER" id="PTHR15032:SF4">
    <property type="entry name" value="N-ACYL-PHOSPHATIDYLETHANOLAMINE-HYDROLYZING PHOSPHOLIPASE D"/>
    <property type="match status" value="1"/>
</dbReference>
<gene>
    <name evidence="2" type="ORF">GJ654_05865</name>
</gene>
<dbReference type="PANTHER" id="PTHR15032">
    <property type="entry name" value="N-ACYL-PHOSPHATIDYLETHANOLAMINE-HYDROLYZING PHOSPHOLIPASE D"/>
    <property type="match status" value="1"/>
</dbReference>
<sequence>MKNRYYSGPPSDHFDGRFFNLAPATPDKAVEEVKRWRRNARPQPWPESVAVAPVAPAPRREATRITLVGHATVLIQTRNLNLLTDPFWSKRASPLPFFGPKRVCPPAVDFEALPKIDAVLLSHNHYDHCDRATLRRLAKRDSPLFVTPLGNDKVLRRVGAKRVQTRDWWESCDVGADVTVTVVPAQHWSSRGLHDRRMALWGGFVVHAGEEKIYFAGDTGYGDGTVFRTIRERVGAPDVALLPIGAYDPRWFMADQHINPEEAVMIFEDLSAKQALAIHWGVIQLTDEAREAPREDLAAALAVRGIAPERFLAPEPGYVWPAGAPEL</sequence>
<name>A0A6N8DJN9_RHOAC</name>
<evidence type="ECO:0000259" key="1">
    <source>
        <dbReference type="Pfam" id="PF12706"/>
    </source>
</evidence>
<accession>A0A6N8DJN9</accession>
<reference evidence="2 3" key="1">
    <citation type="submission" date="2019-11" db="EMBL/GenBank/DDBJ databases">
        <title>Whole-genome sequence of a Rhodoblastus acidophilus DSM 142.</title>
        <authorList>
            <person name="Kyndt J.A."/>
            <person name="Meyer T.E."/>
        </authorList>
    </citation>
    <scope>NUCLEOTIDE SEQUENCE [LARGE SCALE GENOMIC DNA]</scope>
    <source>
        <strain evidence="2 3">DSM 142</strain>
    </source>
</reference>
<comment type="caution">
    <text evidence="2">The sequence shown here is derived from an EMBL/GenBank/DDBJ whole genome shotgun (WGS) entry which is preliminary data.</text>
</comment>
<proteinExistence type="predicted"/>
<evidence type="ECO:0000313" key="3">
    <source>
        <dbReference type="Proteomes" id="UP000439113"/>
    </source>
</evidence>
<dbReference type="Pfam" id="PF12706">
    <property type="entry name" value="Lactamase_B_2"/>
    <property type="match status" value="1"/>
</dbReference>
<dbReference type="GO" id="GO:0008270">
    <property type="term" value="F:zinc ion binding"/>
    <property type="evidence" value="ECO:0007669"/>
    <property type="project" value="InterPro"/>
</dbReference>
<protein>
    <recommendedName>
        <fullName evidence="1">Metallo-beta-lactamase domain-containing protein</fullName>
    </recommendedName>
</protein>
<dbReference type="EMBL" id="WNKS01000003">
    <property type="protein sequence ID" value="MTV30518.1"/>
    <property type="molecule type" value="Genomic_DNA"/>
</dbReference>
<dbReference type="GO" id="GO:0005737">
    <property type="term" value="C:cytoplasm"/>
    <property type="evidence" value="ECO:0007669"/>
    <property type="project" value="TreeGrafter"/>
</dbReference>
<dbReference type="InterPro" id="IPR036866">
    <property type="entry name" value="RibonucZ/Hydroxyglut_hydro"/>
</dbReference>
<organism evidence="2 3">
    <name type="scientific">Rhodoblastus acidophilus</name>
    <name type="common">Rhodopseudomonas acidophila</name>
    <dbReference type="NCBI Taxonomy" id="1074"/>
    <lineage>
        <taxon>Bacteria</taxon>
        <taxon>Pseudomonadati</taxon>
        <taxon>Pseudomonadota</taxon>
        <taxon>Alphaproteobacteria</taxon>
        <taxon>Hyphomicrobiales</taxon>
        <taxon>Rhodoblastaceae</taxon>
        <taxon>Rhodoblastus</taxon>
    </lineage>
</organism>
<dbReference type="PIRSF" id="PIRSF038896">
    <property type="entry name" value="NAPE-PLD"/>
    <property type="match status" value="1"/>
</dbReference>
<dbReference type="SUPFAM" id="SSF56281">
    <property type="entry name" value="Metallo-hydrolase/oxidoreductase"/>
    <property type="match status" value="1"/>
</dbReference>
<dbReference type="InterPro" id="IPR001279">
    <property type="entry name" value="Metallo-B-lactamas"/>
</dbReference>
<dbReference type="OrthoDB" id="9805728at2"/>
<dbReference type="AlphaFoldDB" id="A0A6N8DJN9"/>
<evidence type="ECO:0000313" key="2">
    <source>
        <dbReference type="EMBL" id="MTV30518.1"/>
    </source>
</evidence>
<feature type="domain" description="Metallo-beta-lactamase" evidence="1">
    <location>
        <begin position="81"/>
        <end position="280"/>
    </location>
</feature>
<dbReference type="InterPro" id="IPR024884">
    <property type="entry name" value="NAPE-PLD"/>
</dbReference>
<dbReference type="Gene3D" id="3.60.15.10">
    <property type="entry name" value="Ribonuclease Z/Hydroxyacylglutathione hydrolase-like"/>
    <property type="match status" value="1"/>
</dbReference>